<dbReference type="SUPFAM" id="SSF51735">
    <property type="entry name" value="NAD(P)-binding Rossmann-fold domains"/>
    <property type="match status" value="2"/>
</dbReference>
<evidence type="ECO:0000256" key="6">
    <source>
        <dbReference type="ARBA" id="ARBA00022679"/>
    </source>
</evidence>
<evidence type="ECO:0000313" key="13">
    <source>
        <dbReference type="Proteomes" id="UP000186058"/>
    </source>
</evidence>
<dbReference type="PANTHER" id="PTHR45527">
    <property type="entry name" value="NONRIBOSOMAL PEPTIDE SYNTHETASE"/>
    <property type="match status" value="1"/>
</dbReference>
<dbReference type="Gene3D" id="3.30.300.30">
    <property type="match status" value="1"/>
</dbReference>
<dbReference type="SMART" id="SM00825">
    <property type="entry name" value="PKS_KS"/>
    <property type="match status" value="1"/>
</dbReference>
<dbReference type="InterPro" id="IPR016039">
    <property type="entry name" value="Thiolase-like"/>
</dbReference>
<dbReference type="Gene3D" id="3.30.559.30">
    <property type="entry name" value="Nonribosomal peptide synthetase, condensation domain"/>
    <property type="match status" value="2"/>
</dbReference>
<dbReference type="Pfam" id="PF00109">
    <property type="entry name" value="ketoacyl-synt"/>
    <property type="match status" value="1"/>
</dbReference>
<dbReference type="Gene3D" id="2.30.38.10">
    <property type="entry name" value="Luciferase, Domain 3"/>
    <property type="match status" value="1"/>
</dbReference>
<dbReference type="Gene3D" id="1.10.1200.10">
    <property type="entry name" value="ACP-like"/>
    <property type="match status" value="2"/>
</dbReference>
<keyword evidence="5" id="KW-0597">Phosphoprotein</keyword>
<comment type="pathway">
    <text evidence="2">Antibiotic biosynthesis.</text>
</comment>
<dbReference type="Gene3D" id="3.40.50.720">
    <property type="entry name" value="NAD(P)-binding Rossmann-like Domain"/>
    <property type="match status" value="1"/>
</dbReference>
<dbReference type="Pfam" id="PF21394">
    <property type="entry name" value="Beta-ketacyl_N"/>
    <property type="match status" value="1"/>
</dbReference>
<dbReference type="InterPro" id="IPR020845">
    <property type="entry name" value="AMP-binding_CS"/>
</dbReference>
<evidence type="ECO:0000256" key="4">
    <source>
        <dbReference type="ARBA" id="ARBA00022450"/>
    </source>
</evidence>
<dbReference type="Pfam" id="PF00501">
    <property type="entry name" value="AMP-binding"/>
    <property type="match status" value="1"/>
</dbReference>
<dbReference type="InterPro" id="IPR036736">
    <property type="entry name" value="ACP-like_sf"/>
</dbReference>
<dbReference type="PANTHER" id="PTHR45527:SF1">
    <property type="entry name" value="FATTY ACID SYNTHASE"/>
    <property type="match status" value="1"/>
</dbReference>
<name>A0ABX3EGW7_9BACL</name>
<dbReference type="InterPro" id="IPR023213">
    <property type="entry name" value="CAT-like_dom_sf"/>
</dbReference>
<keyword evidence="9" id="KW-0511">Multifunctional enzyme</keyword>
<dbReference type="CDD" id="cd00833">
    <property type="entry name" value="PKS"/>
    <property type="match status" value="1"/>
</dbReference>
<dbReference type="SMART" id="SM00822">
    <property type="entry name" value="PKS_KR"/>
    <property type="match status" value="1"/>
</dbReference>
<evidence type="ECO:0000259" key="10">
    <source>
        <dbReference type="PROSITE" id="PS50075"/>
    </source>
</evidence>
<evidence type="ECO:0000256" key="1">
    <source>
        <dbReference type="ARBA" id="ARBA00001957"/>
    </source>
</evidence>
<dbReference type="InterPro" id="IPR045851">
    <property type="entry name" value="AMP-bd_C_sf"/>
</dbReference>
<dbReference type="EMBL" id="LVWI01000092">
    <property type="protein sequence ID" value="OKP79495.1"/>
    <property type="molecule type" value="Genomic_DNA"/>
</dbReference>
<dbReference type="InterPro" id="IPR020806">
    <property type="entry name" value="PKS_PP-bd"/>
</dbReference>
<dbReference type="InterPro" id="IPR054514">
    <property type="entry name" value="RhiE-like_linker"/>
</dbReference>
<feature type="domain" description="Carrier" evidence="10">
    <location>
        <begin position="2604"/>
        <end position="2679"/>
    </location>
</feature>
<organism evidence="12 13">
    <name type="scientific">Paenibacillus helianthi</name>
    <dbReference type="NCBI Taxonomy" id="1349432"/>
    <lineage>
        <taxon>Bacteria</taxon>
        <taxon>Bacillati</taxon>
        <taxon>Bacillota</taxon>
        <taxon>Bacilli</taxon>
        <taxon>Bacillales</taxon>
        <taxon>Paenibacillaceae</taxon>
        <taxon>Paenibacillus</taxon>
    </lineage>
</organism>
<dbReference type="Gene3D" id="3.40.47.10">
    <property type="match status" value="1"/>
</dbReference>
<dbReference type="Gene3D" id="3.40.50.980">
    <property type="match status" value="2"/>
</dbReference>
<evidence type="ECO:0000256" key="5">
    <source>
        <dbReference type="ARBA" id="ARBA00022553"/>
    </source>
</evidence>
<dbReference type="PROSITE" id="PS52004">
    <property type="entry name" value="KS3_2"/>
    <property type="match status" value="1"/>
</dbReference>
<dbReference type="InterPro" id="IPR010071">
    <property type="entry name" value="AA_adenyl_dom"/>
</dbReference>
<dbReference type="CDD" id="cd08953">
    <property type="entry name" value="KR_2_SDR_x"/>
    <property type="match status" value="1"/>
</dbReference>
<dbReference type="InterPro" id="IPR009081">
    <property type="entry name" value="PP-bd_ACP"/>
</dbReference>
<evidence type="ECO:0000256" key="2">
    <source>
        <dbReference type="ARBA" id="ARBA00004792"/>
    </source>
</evidence>
<dbReference type="CDD" id="cd05930">
    <property type="entry name" value="A_NRPS"/>
    <property type="match status" value="1"/>
</dbReference>
<dbReference type="SUPFAM" id="SSF53335">
    <property type="entry name" value="S-adenosyl-L-methionine-dependent methyltransferases"/>
    <property type="match status" value="1"/>
</dbReference>
<evidence type="ECO:0000256" key="7">
    <source>
        <dbReference type="ARBA" id="ARBA00022737"/>
    </source>
</evidence>
<dbReference type="Pfam" id="PF08242">
    <property type="entry name" value="Methyltransf_12"/>
    <property type="match status" value="1"/>
</dbReference>
<dbReference type="Gene3D" id="1.10.1240.100">
    <property type="match status" value="1"/>
</dbReference>
<dbReference type="Pfam" id="PF08659">
    <property type="entry name" value="KR"/>
    <property type="match status" value="1"/>
</dbReference>
<keyword evidence="4" id="KW-0596">Phosphopantetheine</keyword>
<keyword evidence="13" id="KW-1185">Reference proteome</keyword>
<dbReference type="InterPro" id="IPR014031">
    <property type="entry name" value="Ketoacyl_synth_C"/>
</dbReference>
<evidence type="ECO:0000256" key="3">
    <source>
        <dbReference type="ARBA" id="ARBA00006432"/>
    </source>
</evidence>
<dbReference type="SMART" id="SM00823">
    <property type="entry name" value="PKS_PP"/>
    <property type="match status" value="2"/>
</dbReference>
<dbReference type="InterPro" id="IPR057326">
    <property type="entry name" value="KR_dom"/>
</dbReference>
<evidence type="ECO:0000259" key="11">
    <source>
        <dbReference type="PROSITE" id="PS52004"/>
    </source>
</evidence>
<evidence type="ECO:0000313" key="12">
    <source>
        <dbReference type="EMBL" id="OKP79495.1"/>
    </source>
</evidence>
<evidence type="ECO:0000256" key="9">
    <source>
        <dbReference type="ARBA" id="ARBA00023268"/>
    </source>
</evidence>
<dbReference type="InterPro" id="IPR036291">
    <property type="entry name" value="NAD(P)-bd_dom_sf"/>
</dbReference>
<comment type="similarity">
    <text evidence="3">Belongs to the ATP-dependent AMP-binding enzyme family.</text>
</comment>
<keyword evidence="6" id="KW-0808">Transferase</keyword>
<dbReference type="Pfam" id="PF22336">
    <property type="entry name" value="RhiE-like_linker"/>
    <property type="match status" value="1"/>
</dbReference>
<proteinExistence type="inferred from homology"/>
<dbReference type="InterPro" id="IPR000873">
    <property type="entry name" value="AMP-dep_synth/lig_dom"/>
</dbReference>
<keyword evidence="8" id="KW-0045">Antibiotic biosynthesis</keyword>
<dbReference type="InterPro" id="IPR001242">
    <property type="entry name" value="Condensation_dom"/>
</dbReference>
<comment type="caution">
    <text evidence="12">The sequence shown here is derived from an EMBL/GenBank/DDBJ whole genome shotgun (WGS) entry which is preliminary data.</text>
</comment>
<dbReference type="InterPro" id="IPR013968">
    <property type="entry name" value="PKS_KR"/>
</dbReference>
<dbReference type="InterPro" id="IPR049490">
    <property type="entry name" value="C883_1060-like_KR_N"/>
</dbReference>
<dbReference type="Gene3D" id="3.30.559.10">
    <property type="entry name" value="Chloramphenicol acetyltransferase-like domain"/>
    <property type="match status" value="1"/>
</dbReference>
<dbReference type="InterPro" id="IPR020841">
    <property type="entry name" value="PKS_Beta-ketoAc_synthase_dom"/>
</dbReference>
<reference evidence="12 13" key="1">
    <citation type="submission" date="2016-03" db="EMBL/GenBank/DDBJ databases">
        <authorList>
            <person name="Sant'Anna F.H."/>
            <person name="Ambrosini A."/>
            <person name="Souza R."/>
            <person name="Bach E."/>
            <person name="Fernandes G."/>
            <person name="Balsanelli E."/>
            <person name="Baura V.A."/>
            <person name="Souza E.M."/>
            <person name="Passaglia L."/>
        </authorList>
    </citation>
    <scope>NUCLEOTIDE SEQUENCE [LARGE SCALE GENOMIC DNA]</scope>
    <source>
        <strain evidence="12 13">P26E</strain>
    </source>
</reference>
<dbReference type="InterPro" id="IPR014030">
    <property type="entry name" value="Ketoacyl_synth_N"/>
</dbReference>
<dbReference type="Gene3D" id="3.40.50.150">
    <property type="entry name" value="Vaccinia Virus protein VP39"/>
    <property type="match status" value="1"/>
</dbReference>
<dbReference type="CDD" id="cd19531">
    <property type="entry name" value="LCL_NRPS-like"/>
    <property type="match status" value="1"/>
</dbReference>
<dbReference type="SUPFAM" id="SSF47336">
    <property type="entry name" value="ACP-like"/>
    <property type="match status" value="2"/>
</dbReference>
<dbReference type="InterPro" id="IPR006162">
    <property type="entry name" value="Ppantetheine_attach_site"/>
</dbReference>
<dbReference type="PROSITE" id="PS00455">
    <property type="entry name" value="AMP_BINDING"/>
    <property type="match status" value="1"/>
</dbReference>
<dbReference type="Proteomes" id="UP000186058">
    <property type="component" value="Unassembled WGS sequence"/>
</dbReference>
<dbReference type="RefSeq" id="WP_074109320.1">
    <property type="nucleotide sequence ID" value="NZ_LVWI01000092.1"/>
</dbReference>
<dbReference type="SUPFAM" id="SSF56801">
    <property type="entry name" value="Acetyl-CoA synthetase-like"/>
    <property type="match status" value="1"/>
</dbReference>
<comment type="cofactor">
    <cofactor evidence="1">
        <name>pantetheine 4'-phosphate</name>
        <dbReference type="ChEBI" id="CHEBI:47942"/>
    </cofactor>
</comment>
<dbReference type="InterPro" id="IPR029063">
    <property type="entry name" value="SAM-dependent_MTases_sf"/>
</dbReference>
<dbReference type="SUPFAM" id="SSF53901">
    <property type="entry name" value="Thiolase-like"/>
    <property type="match status" value="1"/>
</dbReference>
<protein>
    <submittedName>
        <fullName evidence="12">Non-ribosomal peptide synthetase</fullName>
    </submittedName>
</protein>
<dbReference type="PROSITE" id="PS00012">
    <property type="entry name" value="PHOSPHOPANTETHEINE"/>
    <property type="match status" value="1"/>
</dbReference>
<dbReference type="Pfam" id="PF00668">
    <property type="entry name" value="Condensation"/>
    <property type="match status" value="1"/>
</dbReference>
<dbReference type="Pfam" id="PF02801">
    <property type="entry name" value="Ketoacyl-synt_C"/>
    <property type="match status" value="1"/>
</dbReference>
<dbReference type="NCBIfam" id="TIGR01733">
    <property type="entry name" value="AA-adenyl-dom"/>
    <property type="match status" value="1"/>
</dbReference>
<feature type="domain" description="Carrier" evidence="10">
    <location>
        <begin position="1561"/>
        <end position="1636"/>
    </location>
</feature>
<feature type="domain" description="Ketosynthase family 3 (KS3)" evidence="11">
    <location>
        <begin position="41"/>
        <end position="463"/>
    </location>
</feature>
<accession>A0ABX3EGW7</accession>
<gene>
    <name evidence="12" type="ORF">A3844_28625</name>
</gene>
<dbReference type="SUPFAM" id="SSF52777">
    <property type="entry name" value="CoA-dependent acyltransferases"/>
    <property type="match status" value="3"/>
</dbReference>
<keyword evidence="7" id="KW-0677">Repeat</keyword>
<evidence type="ECO:0000256" key="8">
    <source>
        <dbReference type="ARBA" id="ARBA00023194"/>
    </source>
</evidence>
<dbReference type="InterPro" id="IPR013217">
    <property type="entry name" value="Methyltransf_12"/>
</dbReference>
<sequence length="2898" mass="325361">MKLTKTYILEQFAAQRVGEKDALAMLMELTNLGTSSAEAVNSDIAIIGMACKLPDADNLEQFWSNLSAGKESIGAPPAERVPDIAVLADELFGQAKYSFAKIGYLRHVDRFDNAFFNISPAEARSMDPYQRLFLELAWEAIEHAGYSSAMMNGSRTGVFLGYCDNESQYQRYMEKVDASSLAGNIAAIIASRISHYLNLLGPSQLINTSCSSSLTALHQACLAIQNNDCDRALVGGVNLSLFPIEQDTDFGILSSGCRTKAFDDSADGTVTGEGLGIVYIKAYDQAVKDGDFIHAVIKGSAVNSDGRSSGITAPNAIAQSDTIRMAWKRANINPETISYIEAHGTGTRLGDPIEIEGLQNAFRFYTDKKQFCGIGSLKSNIGHTVAASGIAGIIKVVLMMQHRMIPPTLHVTKPNSLIPFIDSPVYINETLLPWDTCEWQPVRRAGVSAFGLSGTNVHIIVEETDSKERHNRSLEPTQAVLVLSAKTLASLREYVRRFAEYMPSTEYDLIDICATSTCGRDAHRYRIAIAAASKEELRTKVTQLTEQWPEEGWPSFTGKGIYLGNTDELCVSARMIKEDTKAEAMGRAFAGGSDIDWVAYYREVEWRRVPLPTYPFSKTRHWANHHTEQAAIGIEQATAIEIDETDSVREHADIHDIARSTFLFGESLLAHAGYKQPADMFDEEALFVANYFMQLFRGKGLFCEAKGHTLDEICAAVSLDTKQVRLFRYILSLLVETGYVTLNGSEYEISARAETADVEAYFEECLIRFPGNQGTWRLLKHCLSHYEEVLSGAINPLQVLYPDGTSHFFKSFEDESKSFGDLCGLMAVETIAQYIRSYSGKVRILEVGGGTGSLTQLLLPKIKDAQYEYTFTDIGNSQLIQARKQFEGEYPNLTYKLLDIGKQPSEQGFKHHSYDIIIAYNVIHATQDIRGSLLMLHTLLASKGILCSLELVKNRASTNLIWGLAEGWWAFKDVELRVHTPLIDHLRWEKALRDTNYEAVGSYPVERESRELAETMLVIGQSSYYPQAYQDWTYEIFWKQSELSPSSTRSSLRGNWLVFIDEYGIGDAVAQSLRSSGNSVYTISRGETFAQEQADWFVMNVTTNSDYMRLLHLLQEQDVNISGIVHLWSLDIPYQDNSYTPEQIESAQELGSYSLFHLAKALIALNVDHSIEIRIVTDRSQAVSIAEEVYPAQAPIVGLAKVIPQENPRLQCYVTDLAIGQLSATQLAQQVVQEIRFNYEDSLVAYRDKRIVPEMRRSDIDVIPDIVTPITLRAGAVYILVGGAGKLGLQIGKHIASKANVTLIIVNRTSLPPKEEWNDWITRPGCSLAEAAKMKAMLEIEGMGSTVAYYAADVSDPDQMETILHEVKHRYGPINGVIHSAMQQSFDPIAVKSFDNFRDGMKAKLAGTVVLDVLVETENLEFFIMFSSLASIWGGATGSDYVASNSFLDAYSAYRRYKGKHALAINWYAFEGITGPGFIGYMPIAGGMQSFDAILSKDVNQMVIGQFDLEILQQWRPSLKIRLSDDVFVRGEEYPNIHTLKGSAINRNDSSVVLTGKEDGSAYTADELAVGQIWSEVLGYETLSLDDDFFALGGDSLLAIGIVTRLAKHASAAVTINDIFINPTIRQLAAIIGSVSVEEQVLAIPIAQWAEYYPATSSQQRIYVLEQMQNGSVAYNIPTVLQLEGELDRERFEASFRLLIERHESFRTCFTINDGVLVQRIMDEADFTLEYEELSEASVIRDELNRAIRPFDLTKAPLLRSKLFRIEPNKHVLVLDMHHIISDGVSIGILINEFFHFYRAESLPALRIQYKDFSVWHNNRLKDGSFKKQEEYWCSVMSGQLPVLNLPTDFPRPLVKSYNGSVLTFEVGADLTDSIISFGQQRGTTLYMTLLTALNIMFAKYSGDEDIIIGSPVAGRNYVELEGIAGLFLNTLAMRNFPRRDSRVADFMEEIKQNTLAALSRSEYPFEMLVDRLSLQRDTSRNPLFDIMFILQNTGDAKEVLHEHDDKLKIHPYPFEQRSSQFDLTFDIIERNKRLIVDIEYSDELFRKETIEIMAGHFTAVLRALVEQADQKIGQISLLSVEERSLLIDQWNVNKTLHSREKTVVQLFEERAGLHPVLRAVQDGQRELTYGELNKRANRVAARLLENGARPDRFVALLMNRSVDMMIGLLGILKSGAALVPIDPNYPEERINYVLEDSGLSLAVADRSLTHKLSGMSAIIHVDEMDDGTESDTNPLIQATSEHLAYMIYTSGSTGRPKGVMIEHRNLTAFKAGVEAAADFIYGGNWLALTTISFDIFILETILPLLNGSSVMIASEHDQINPHSIKQLILDHNVNMIQLTPSRLQLLLEDSSLPEAILRLQMIYVGGEALPLKLLQRLQAKTEAKIYNMYGPTETTIWSTVQNLTCANKVTIGRPIPNMQVYILDRNMQPVGINIIGDLYITGEAVARGYYGRNELTADRFIPCHFNPGQRMYRTGDLARWRPDGSIEYAGRDDFQVKVKGYRIELGEIEQSLCKHDSIQEAVVTLAGQETANPYLTAYYIGDYEIETKQLQLLLSKTLPDYMVPLAYTYMKNWPLTPNGKLDRLALPEPTRNIMSPVAAGATSTLSSIEQQLWDIWSELLQTDALGVYHNFFEMGGNSLAIVLVHEKLEALYPGTVRIVDLFAYPTISSLAQFIEDQLMGAEINFSEDDGDYWMYEMEGPILRLPREYKKQARLVKQERIMLSSHVEGERYARLQRAADHEKVEAIDILLALYVHLLSQIMGSEDIYLEQAVQGSYGPTIRPLRIELNRCSNFSELFLLIHQKRLFASLSQWDDSFWRKQKQENRQADDIIPLFSELSNYSRLNNMEHDLVHVVELMPDGIVFRTVFNGSCLHQRGVSSLLDDYEQLLMMLLDEYAT</sequence>
<dbReference type="PROSITE" id="PS50075">
    <property type="entry name" value="CARRIER"/>
    <property type="match status" value="2"/>
</dbReference>
<dbReference type="Pfam" id="PF00550">
    <property type="entry name" value="PP-binding"/>
    <property type="match status" value="2"/>
</dbReference>